<dbReference type="GO" id="GO:0006508">
    <property type="term" value="P:proteolysis"/>
    <property type="evidence" value="ECO:0007669"/>
    <property type="project" value="UniProtKB-KW"/>
</dbReference>
<feature type="transmembrane region" description="Helical" evidence="8">
    <location>
        <begin position="145"/>
        <end position="162"/>
    </location>
</feature>
<keyword evidence="3" id="KW-0645">Protease</keyword>
<evidence type="ECO:0000256" key="1">
    <source>
        <dbReference type="ARBA" id="ARBA00022475"/>
    </source>
</evidence>
<dbReference type="SMART" id="SM00793">
    <property type="entry name" value="AgrB"/>
    <property type="match status" value="1"/>
</dbReference>
<evidence type="ECO:0000256" key="6">
    <source>
        <dbReference type="ARBA" id="ARBA00022989"/>
    </source>
</evidence>
<comment type="caution">
    <text evidence="9">The sequence shown here is derived from an EMBL/GenBank/DDBJ whole genome shotgun (WGS) entry which is preliminary data.</text>
</comment>
<keyword evidence="6 8" id="KW-1133">Transmembrane helix</keyword>
<feature type="transmembrane region" description="Helical" evidence="8">
    <location>
        <begin position="168"/>
        <end position="190"/>
    </location>
</feature>
<dbReference type="AlphaFoldDB" id="A0AAW5KR30"/>
<dbReference type="EMBL" id="JANGCN010000082">
    <property type="protein sequence ID" value="MCQ5154473.1"/>
    <property type="molecule type" value="Genomic_DNA"/>
</dbReference>
<feature type="transmembrane region" description="Helical" evidence="8">
    <location>
        <begin position="78"/>
        <end position="97"/>
    </location>
</feature>
<keyword evidence="2" id="KW-0673">Quorum sensing</keyword>
<dbReference type="Pfam" id="PF04647">
    <property type="entry name" value="AgrB"/>
    <property type="match status" value="1"/>
</dbReference>
<evidence type="ECO:0000256" key="5">
    <source>
        <dbReference type="ARBA" id="ARBA00022801"/>
    </source>
</evidence>
<keyword evidence="7 8" id="KW-0472">Membrane</keyword>
<evidence type="ECO:0000256" key="8">
    <source>
        <dbReference type="SAM" id="Phobius"/>
    </source>
</evidence>
<evidence type="ECO:0000313" key="9">
    <source>
        <dbReference type="EMBL" id="MCQ5154473.1"/>
    </source>
</evidence>
<keyword evidence="4 8" id="KW-0812">Transmembrane</keyword>
<dbReference type="InterPro" id="IPR006741">
    <property type="entry name" value="AgrB"/>
</dbReference>
<name>A0AAW5KR30_9FIRM</name>
<dbReference type="GO" id="GO:0008233">
    <property type="term" value="F:peptidase activity"/>
    <property type="evidence" value="ECO:0007669"/>
    <property type="project" value="UniProtKB-KW"/>
</dbReference>
<proteinExistence type="predicted"/>
<dbReference type="GO" id="GO:0009372">
    <property type="term" value="P:quorum sensing"/>
    <property type="evidence" value="ECO:0007669"/>
    <property type="project" value="UniProtKB-KW"/>
</dbReference>
<evidence type="ECO:0000256" key="2">
    <source>
        <dbReference type="ARBA" id="ARBA00022654"/>
    </source>
</evidence>
<organism evidence="9 10">
    <name type="scientific">Ruminococcus bicirculans</name>
    <name type="common">ex Wegman et al. 2014</name>
    <dbReference type="NCBI Taxonomy" id="1160721"/>
    <lineage>
        <taxon>Bacteria</taxon>
        <taxon>Bacillati</taxon>
        <taxon>Bacillota</taxon>
        <taxon>Clostridia</taxon>
        <taxon>Eubacteriales</taxon>
        <taxon>Oscillospiraceae</taxon>
        <taxon>Ruminococcus</taxon>
    </lineage>
</organism>
<gene>
    <name evidence="9" type="ORF">NE632_14380</name>
</gene>
<feature type="transmembrane region" description="Helical" evidence="8">
    <location>
        <begin position="103"/>
        <end position="124"/>
    </location>
</feature>
<evidence type="ECO:0000256" key="4">
    <source>
        <dbReference type="ARBA" id="ARBA00022692"/>
    </source>
</evidence>
<dbReference type="RefSeq" id="WP_041337555.1">
    <property type="nucleotide sequence ID" value="NZ_DAWBUL010000087.1"/>
</dbReference>
<sequence length="194" mass="22040">MISKLAKGTACFFVDNKIIEVEDSEVYAYGIELLLSTIFNLIIAIIIALISNEFIPCVINLTAFVTIRMYAGGYHADTHWGCMLTLVCVLSAFILIIKTFSTATIRFLSPILWVLSVLILYKFAPVEHPNKPISEKKKMKLRKKSLISFFIWTIFCIIFYFVKTEVCFYAVTGIFTLTCAMVAEKIKLLIKSYS</sequence>
<accession>A0AAW5KR30</accession>
<protein>
    <submittedName>
        <fullName evidence="9">Accessory gene regulator B family protein</fullName>
    </submittedName>
</protein>
<dbReference type="Proteomes" id="UP001206236">
    <property type="component" value="Unassembled WGS sequence"/>
</dbReference>
<evidence type="ECO:0000256" key="7">
    <source>
        <dbReference type="ARBA" id="ARBA00023136"/>
    </source>
</evidence>
<keyword evidence="5" id="KW-0378">Hydrolase</keyword>
<evidence type="ECO:0000313" key="10">
    <source>
        <dbReference type="Proteomes" id="UP001206236"/>
    </source>
</evidence>
<dbReference type="GO" id="GO:0016020">
    <property type="term" value="C:membrane"/>
    <property type="evidence" value="ECO:0007669"/>
    <property type="project" value="InterPro"/>
</dbReference>
<reference evidence="9" key="1">
    <citation type="submission" date="2022-06" db="EMBL/GenBank/DDBJ databases">
        <title>Isolation of gut microbiota from human fecal samples.</title>
        <authorList>
            <person name="Pamer E.G."/>
            <person name="Barat B."/>
            <person name="Waligurski E."/>
            <person name="Medina S."/>
            <person name="Paddock L."/>
            <person name="Mostad J."/>
        </authorList>
    </citation>
    <scope>NUCLEOTIDE SEQUENCE</scope>
    <source>
        <strain evidence="9">DFI.5.57</strain>
    </source>
</reference>
<keyword evidence="1" id="KW-1003">Cell membrane</keyword>
<evidence type="ECO:0000256" key="3">
    <source>
        <dbReference type="ARBA" id="ARBA00022670"/>
    </source>
</evidence>